<dbReference type="EMBL" id="SLZV01000018">
    <property type="protein sequence ID" value="TCS66729.1"/>
    <property type="molecule type" value="Genomic_DNA"/>
</dbReference>
<reference evidence="9 10" key="2">
    <citation type="submission" date="2019-03" db="EMBL/GenBank/DDBJ databases">
        <title>Genomic Encyclopedia of Type Strains, Phase IV (KMG-IV): sequencing the most valuable type-strain genomes for metagenomic binning, comparative biology and taxonomic classification.</title>
        <authorList>
            <person name="Goeker M."/>
        </authorList>
    </citation>
    <scope>NUCLEOTIDE SEQUENCE [LARGE SCALE GENOMIC DNA]</scope>
    <source>
        <strain evidence="9 10">DSM 103426</strain>
    </source>
</reference>
<dbReference type="SUPFAM" id="SSF55486">
    <property type="entry name" value="Metalloproteases ('zincins'), catalytic domain"/>
    <property type="match status" value="1"/>
</dbReference>
<evidence type="ECO:0000313" key="10">
    <source>
        <dbReference type="Proteomes" id="UP000294613"/>
    </source>
</evidence>
<comment type="cofactor">
    <cofactor evidence="6">
        <name>Zn(2+)</name>
        <dbReference type="ChEBI" id="CHEBI:29105"/>
    </cofactor>
    <text evidence="6">Binds 1 zinc ion.</text>
</comment>
<comment type="similarity">
    <text evidence="6">Belongs to the peptidase M3 family.</text>
</comment>
<evidence type="ECO:0000313" key="11">
    <source>
        <dbReference type="Proteomes" id="UP000702954"/>
    </source>
</evidence>
<dbReference type="CDD" id="cd09606">
    <property type="entry name" value="M3B_PepF"/>
    <property type="match status" value="1"/>
</dbReference>
<dbReference type="Proteomes" id="UP000294613">
    <property type="component" value="Unassembled WGS sequence"/>
</dbReference>
<keyword evidence="3 6" id="KW-0378">Hydrolase</keyword>
<keyword evidence="1 6" id="KW-0645">Protease</keyword>
<keyword evidence="4 6" id="KW-0862">Zinc</keyword>
<evidence type="ECO:0000256" key="3">
    <source>
        <dbReference type="ARBA" id="ARBA00022801"/>
    </source>
</evidence>
<dbReference type="PANTHER" id="PTHR11804">
    <property type="entry name" value="PROTEASE M3 THIMET OLIGOPEPTIDASE-RELATED"/>
    <property type="match status" value="1"/>
</dbReference>
<dbReference type="EMBL" id="BHEO01000002">
    <property type="protein sequence ID" value="GBU04354.1"/>
    <property type="molecule type" value="Genomic_DNA"/>
</dbReference>
<evidence type="ECO:0000256" key="1">
    <source>
        <dbReference type="ARBA" id="ARBA00022670"/>
    </source>
</evidence>
<proteinExistence type="inferred from homology"/>
<dbReference type="GO" id="GO:0006518">
    <property type="term" value="P:peptide metabolic process"/>
    <property type="evidence" value="ECO:0007669"/>
    <property type="project" value="TreeGrafter"/>
</dbReference>
<gene>
    <name evidence="8" type="primary">pepF</name>
    <name evidence="9" type="ORF">EDD74_11864</name>
    <name evidence="8" type="ORF">FAEUMB_08950</name>
</gene>
<comment type="caution">
    <text evidence="9">The sequence shown here is derived from an EMBL/GenBank/DDBJ whole genome shotgun (WGS) entry which is preliminary data.</text>
</comment>
<dbReference type="InterPro" id="IPR001567">
    <property type="entry name" value="Pept_M3A_M3B_dom"/>
</dbReference>
<keyword evidence="2 6" id="KW-0479">Metal-binding</keyword>
<name>A0A4R3JNT6_9FIRM</name>
<dbReference type="Gene3D" id="1.10.1370.30">
    <property type="match status" value="1"/>
</dbReference>
<evidence type="ECO:0000313" key="8">
    <source>
        <dbReference type="EMBL" id="GBU04354.1"/>
    </source>
</evidence>
<evidence type="ECO:0000256" key="4">
    <source>
        <dbReference type="ARBA" id="ARBA00022833"/>
    </source>
</evidence>
<keyword evidence="5 6" id="KW-0482">Metalloprotease</keyword>
<evidence type="ECO:0000256" key="6">
    <source>
        <dbReference type="RuleBase" id="RU003435"/>
    </source>
</evidence>
<dbReference type="PANTHER" id="PTHR11804:SF28">
    <property type="entry name" value="OLIGOENDOPEPTIDASE F"/>
    <property type="match status" value="1"/>
</dbReference>
<evidence type="ECO:0000313" key="9">
    <source>
        <dbReference type="EMBL" id="TCS66729.1"/>
    </source>
</evidence>
<dbReference type="InterPro" id="IPR011976">
    <property type="entry name" value="Pept_M3B_oligopep-rel"/>
</dbReference>
<dbReference type="Proteomes" id="UP000702954">
    <property type="component" value="Unassembled WGS sequence"/>
</dbReference>
<dbReference type="NCBIfam" id="TIGR02289">
    <property type="entry name" value="M3_not_pepF"/>
    <property type="match status" value="1"/>
</dbReference>
<dbReference type="GO" id="GO:0046872">
    <property type="term" value="F:metal ion binding"/>
    <property type="evidence" value="ECO:0007669"/>
    <property type="project" value="UniProtKB-UniRule"/>
</dbReference>
<dbReference type="AlphaFoldDB" id="A0A4R3JNT6"/>
<evidence type="ECO:0000259" key="7">
    <source>
        <dbReference type="Pfam" id="PF01432"/>
    </source>
</evidence>
<feature type="domain" description="Peptidase M3A/M3B catalytic" evidence="7">
    <location>
        <begin position="179"/>
        <end position="563"/>
    </location>
</feature>
<evidence type="ECO:0000256" key="2">
    <source>
        <dbReference type="ARBA" id="ARBA00022723"/>
    </source>
</evidence>
<dbReference type="GO" id="GO:0004222">
    <property type="term" value="F:metalloendopeptidase activity"/>
    <property type="evidence" value="ECO:0007669"/>
    <property type="project" value="InterPro"/>
</dbReference>
<dbReference type="Pfam" id="PF01432">
    <property type="entry name" value="Peptidase_M3"/>
    <property type="match status" value="1"/>
</dbReference>
<protein>
    <submittedName>
        <fullName evidence="9">M3 family oligoendopeptidase</fullName>
    </submittedName>
    <submittedName>
        <fullName evidence="8">Oligoendopeptidase F</fullName>
    </submittedName>
</protein>
<accession>A0A4R3JNT6</accession>
<evidence type="ECO:0000256" key="5">
    <source>
        <dbReference type="ARBA" id="ARBA00023049"/>
    </source>
</evidence>
<sequence>MLFYKIRVQKGVKVMKFSEFIYKRIDLEETKKKIQEITEKLKHAQSVEEQVQAVYEMNDVKKEIATADSLVYIRYTINTKDEFYAKEREYNDHIGPMLEEEMQKYNKVLLASPFRKELEEKLGKVLFINLELSMKGFSPEITELLQKESTLQTQYQSLLASAQIEFDGEKCNLSQLGPYMQSQDREVRKAAYEATGKFFDEHQGELDEIFDKLVKNRTEQAHRLGMKNFVELGYVRRQRNCYAPEAIADFRQQVVRDLVPIVCEIKKNQAERIGVEDLKIYDDSLQFPDGNAIPQGTYDEIMEAGRKMYTEMSPETADFIKMMFDRELFDVVAKPGKATGGYCADIPGYGCPFIFSNFNGTAGDVDVLTHEAGHAFAEYMAEKNIELIDMHLPSMEAAETHSMSMEFFATPWYELFFKHQTKKYEVSHLEGTLNFIPYGCLVDHFQQVVYEHPEMTPAERNEAWLKLEKMYRPYLDLEGMPFYGRGAGWQRQNHIYLTPFYYIDYCLAQTVALQFWLEIEKDWKQAWEKYKMFVQRGGTDTFLGLVAGVGLASPVEDGCIREIAGHASEWLKEHKL</sequence>
<dbReference type="GO" id="GO:0006508">
    <property type="term" value="P:proteolysis"/>
    <property type="evidence" value="ECO:0007669"/>
    <property type="project" value="UniProtKB-KW"/>
</dbReference>
<reference evidence="8 11" key="1">
    <citation type="journal article" date="2018" name="Int. J. Syst. Evol. Microbiol.">
        <title>Draft Genome Sequence of Faecalimonas umbilicata JCM 30896T, an Acetate-Producing Bacterium Isolated from Human Feces.</title>
        <authorList>
            <person name="Sakamoto M."/>
            <person name="Ikeyama N."/>
            <person name="Yuki M."/>
            <person name="Ohkuma M."/>
        </authorList>
    </citation>
    <scope>NUCLEOTIDE SEQUENCE [LARGE SCALE GENOMIC DNA]</scope>
    <source>
        <strain evidence="8 11">EGH7</strain>
    </source>
</reference>
<keyword evidence="11" id="KW-1185">Reference proteome</keyword>
<organism evidence="9 10">
    <name type="scientific">Faecalimonas umbilicata</name>
    <dbReference type="NCBI Taxonomy" id="1912855"/>
    <lineage>
        <taxon>Bacteria</taxon>
        <taxon>Bacillati</taxon>
        <taxon>Bacillota</taxon>
        <taxon>Clostridia</taxon>
        <taxon>Lachnospirales</taxon>
        <taxon>Lachnospiraceae</taxon>
        <taxon>Faecalimonas</taxon>
    </lineage>
</organism>
<dbReference type="InterPro" id="IPR045090">
    <property type="entry name" value="Pept_M3A_M3B"/>
</dbReference>